<dbReference type="CDD" id="cd01948">
    <property type="entry name" value="EAL"/>
    <property type="match status" value="1"/>
</dbReference>
<dbReference type="PROSITE" id="PS50887">
    <property type="entry name" value="GGDEF"/>
    <property type="match status" value="1"/>
</dbReference>
<evidence type="ECO:0000256" key="3">
    <source>
        <dbReference type="SAM" id="Phobius"/>
    </source>
</evidence>
<dbReference type="Pfam" id="PF17149">
    <property type="entry name" value="CHASE5"/>
    <property type="match status" value="1"/>
</dbReference>
<dbReference type="GO" id="GO:0003824">
    <property type="term" value="F:catalytic activity"/>
    <property type="evidence" value="ECO:0007669"/>
    <property type="project" value="UniProtKB-ARBA"/>
</dbReference>
<dbReference type="NCBIfam" id="TIGR00254">
    <property type="entry name" value="GGDEF"/>
    <property type="match status" value="1"/>
</dbReference>
<feature type="transmembrane region" description="Helical" evidence="3">
    <location>
        <begin position="151"/>
        <end position="176"/>
    </location>
</feature>
<gene>
    <name evidence="6" type="ORF">H0A36_17745</name>
</gene>
<dbReference type="Gene3D" id="3.30.70.270">
    <property type="match status" value="1"/>
</dbReference>
<dbReference type="SUPFAM" id="SSF55073">
    <property type="entry name" value="Nucleotide cyclase"/>
    <property type="match status" value="1"/>
</dbReference>
<dbReference type="InterPro" id="IPR052155">
    <property type="entry name" value="Biofilm_reg_signaling"/>
</dbReference>
<protein>
    <submittedName>
        <fullName evidence="6">EAL domain-containing protein</fullName>
    </submittedName>
</protein>
<keyword evidence="2" id="KW-0175">Coiled coil</keyword>
<dbReference type="InterPro" id="IPR033414">
    <property type="entry name" value="Sensor_dom"/>
</dbReference>
<dbReference type="PROSITE" id="PS50883">
    <property type="entry name" value="EAL"/>
    <property type="match status" value="1"/>
</dbReference>
<comment type="caution">
    <text evidence="6">The sequence shown here is derived from an EMBL/GenBank/DDBJ whole genome shotgun (WGS) entry which is preliminary data.</text>
</comment>
<dbReference type="RefSeq" id="WP_180569883.1">
    <property type="nucleotide sequence ID" value="NZ_JACCKB010000031.1"/>
</dbReference>
<evidence type="ECO:0000256" key="2">
    <source>
        <dbReference type="SAM" id="Coils"/>
    </source>
</evidence>
<keyword evidence="7" id="KW-1185">Reference proteome</keyword>
<dbReference type="SUPFAM" id="SSF141868">
    <property type="entry name" value="EAL domain-like"/>
    <property type="match status" value="1"/>
</dbReference>
<dbReference type="Pfam" id="PF00990">
    <property type="entry name" value="GGDEF"/>
    <property type="match status" value="1"/>
</dbReference>
<accession>A0A853ID55</accession>
<dbReference type="InterPro" id="IPR000160">
    <property type="entry name" value="GGDEF_dom"/>
</dbReference>
<evidence type="ECO:0000313" key="6">
    <source>
        <dbReference type="EMBL" id="NYZ67861.1"/>
    </source>
</evidence>
<dbReference type="InterPro" id="IPR043128">
    <property type="entry name" value="Rev_trsase/Diguanyl_cyclase"/>
</dbReference>
<dbReference type="PANTHER" id="PTHR44757:SF2">
    <property type="entry name" value="BIOFILM ARCHITECTURE MAINTENANCE PROTEIN MBAA"/>
    <property type="match status" value="1"/>
</dbReference>
<evidence type="ECO:0000259" key="4">
    <source>
        <dbReference type="PROSITE" id="PS50883"/>
    </source>
</evidence>
<comment type="cofactor">
    <cofactor evidence="1">
        <name>Mg(2+)</name>
        <dbReference type="ChEBI" id="CHEBI:18420"/>
    </cofactor>
</comment>
<keyword evidence="3" id="KW-0472">Membrane</keyword>
<dbReference type="Gene3D" id="3.20.20.450">
    <property type="entry name" value="EAL domain"/>
    <property type="match status" value="1"/>
</dbReference>
<keyword evidence="3" id="KW-1133">Transmembrane helix</keyword>
<dbReference type="EMBL" id="JACCKB010000031">
    <property type="protein sequence ID" value="NYZ67861.1"/>
    <property type="molecule type" value="Genomic_DNA"/>
</dbReference>
<dbReference type="Gene3D" id="6.10.340.10">
    <property type="match status" value="1"/>
</dbReference>
<feature type="domain" description="GGDEF" evidence="5">
    <location>
        <begin position="276"/>
        <end position="409"/>
    </location>
</feature>
<keyword evidence="3" id="KW-0812">Transmembrane</keyword>
<evidence type="ECO:0000313" key="7">
    <source>
        <dbReference type="Proteomes" id="UP000569732"/>
    </source>
</evidence>
<name>A0A853ID55_9GAMM</name>
<evidence type="ECO:0000259" key="5">
    <source>
        <dbReference type="PROSITE" id="PS50887"/>
    </source>
</evidence>
<dbReference type="PANTHER" id="PTHR44757">
    <property type="entry name" value="DIGUANYLATE CYCLASE DGCP"/>
    <property type="match status" value="1"/>
</dbReference>
<feature type="coiled-coil region" evidence="2">
    <location>
        <begin position="214"/>
        <end position="245"/>
    </location>
</feature>
<dbReference type="SMART" id="SM00267">
    <property type="entry name" value="GGDEF"/>
    <property type="match status" value="1"/>
</dbReference>
<dbReference type="InterPro" id="IPR035919">
    <property type="entry name" value="EAL_sf"/>
</dbReference>
<organism evidence="6 7">
    <name type="scientific">Spartinivicinus marinus</name>
    <dbReference type="NCBI Taxonomy" id="2994442"/>
    <lineage>
        <taxon>Bacteria</taxon>
        <taxon>Pseudomonadati</taxon>
        <taxon>Pseudomonadota</taxon>
        <taxon>Gammaproteobacteria</taxon>
        <taxon>Oceanospirillales</taxon>
        <taxon>Zooshikellaceae</taxon>
        <taxon>Spartinivicinus</taxon>
    </lineage>
</organism>
<dbReference type="Proteomes" id="UP000569732">
    <property type="component" value="Unassembled WGS sequence"/>
</dbReference>
<dbReference type="SMART" id="SM00052">
    <property type="entry name" value="EAL"/>
    <property type="match status" value="1"/>
</dbReference>
<dbReference type="InterPro" id="IPR001633">
    <property type="entry name" value="EAL_dom"/>
</dbReference>
<proteinExistence type="predicted"/>
<dbReference type="AlphaFoldDB" id="A0A853ID55"/>
<evidence type="ECO:0000256" key="1">
    <source>
        <dbReference type="ARBA" id="ARBA00001946"/>
    </source>
</evidence>
<dbReference type="FunFam" id="3.30.70.270:FF:000001">
    <property type="entry name" value="Diguanylate cyclase domain protein"/>
    <property type="match status" value="1"/>
</dbReference>
<reference evidence="6 7" key="1">
    <citation type="submission" date="2020-07" db="EMBL/GenBank/DDBJ databases">
        <title>Endozoicomonas sp. nov., isolated from sediment.</title>
        <authorList>
            <person name="Gu T."/>
        </authorList>
    </citation>
    <scope>NUCLEOTIDE SEQUENCE [LARGE SCALE GENOMIC DNA]</scope>
    <source>
        <strain evidence="6 7">SM1973</strain>
    </source>
</reference>
<sequence>MLIWKKLTRRNSLAAKSLARILLISSIVTLFVICAQIYSDYNADISAIDERLRNIERSYLIAIGEQVWNYDIDTLNGLLEGIAQLPDISSVKFVAENGSEYSKQNVGEVEYPKAETFKINYEVEGKVNILGELTVVVDLQRVYQRLIDRSVFILISQFFKTFLVSTFILFIIYYLIVLRINKVIHFASSFSLNGMNDVDMEDFHAENIKGEDELSELFRTIAKMKKQLEEEVKQKEENQQKLFQQANFDSLTKLVNRKCALDRLELLLAQSKRYSNSLGVIYLDIDHFKDINDSLGHDAGDSLLIKSADRIRNTIRQEDIACRLGDDEFLLVLTSLKTPNAIEVVIEKLKLSFVKPVDISGKAIYVTLSIGISIYPTDGNTVQELIKNADAALYSAKTAGRNCHKYFEPKMNSWSKQRLEISSRLRKAISDNEFTIHYQPLLCLKTNKVVGGEALIRWFNKEEGITPPDRFIPLSEENGLIVRIGDQVTEMVFATVVRWSLYWEEEFRIALNISARELQEANFVDRLTQQIKKYSVKKSAIEIEVTERLLLDNRTQSVKNLLKLSSLGIRLSLDDFGTGYSSLSYLQKYPFSTLKLDRSFLKLVPHNEKSAALSSSIIHLAHSLGFEVIAEGVETQEQYEFLKAEGCDIAQGYFIAKPMSVEEFENWMDQCGGYIHIAPDDKGSKKRANR</sequence>
<dbReference type="InterPro" id="IPR029787">
    <property type="entry name" value="Nucleotide_cyclase"/>
</dbReference>
<dbReference type="Pfam" id="PF00563">
    <property type="entry name" value="EAL"/>
    <property type="match status" value="1"/>
</dbReference>
<feature type="domain" description="EAL" evidence="4">
    <location>
        <begin position="418"/>
        <end position="672"/>
    </location>
</feature>
<dbReference type="CDD" id="cd01949">
    <property type="entry name" value="GGDEF"/>
    <property type="match status" value="1"/>
</dbReference>